<evidence type="ECO:0000256" key="1">
    <source>
        <dbReference type="SAM" id="MobiDB-lite"/>
    </source>
</evidence>
<dbReference type="RefSeq" id="XP_007729982.1">
    <property type="nucleotide sequence ID" value="XM_007731792.1"/>
</dbReference>
<feature type="region of interest" description="Disordered" evidence="1">
    <location>
        <begin position="257"/>
        <end position="347"/>
    </location>
</feature>
<protein>
    <submittedName>
        <fullName evidence="2">Uncharacterized protein</fullName>
    </submittedName>
</protein>
<dbReference type="STRING" id="1182542.W9YJK4"/>
<dbReference type="Pfam" id="PF09428">
    <property type="entry name" value="DUF2011"/>
    <property type="match status" value="1"/>
</dbReference>
<dbReference type="InterPro" id="IPR018555">
    <property type="entry name" value="C630.06c-like"/>
</dbReference>
<dbReference type="OrthoDB" id="5425061at2759"/>
<reference evidence="2 3" key="1">
    <citation type="submission" date="2013-03" db="EMBL/GenBank/DDBJ databases">
        <title>The Genome Sequence of Capronia epimyces CBS 606.96.</title>
        <authorList>
            <consortium name="The Broad Institute Genomics Platform"/>
            <person name="Cuomo C."/>
            <person name="de Hoog S."/>
            <person name="Gorbushina A."/>
            <person name="Walker B."/>
            <person name="Young S.K."/>
            <person name="Zeng Q."/>
            <person name="Gargeya S."/>
            <person name="Fitzgerald M."/>
            <person name="Haas B."/>
            <person name="Abouelleil A."/>
            <person name="Allen A.W."/>
            <person name="Alvarado L."/>
            <person name="Arachchi H.M."/>
            <person name="Berlin A.M."/>
            <person name="Chapman S.B."/>
            <person name="Gainer-Dewar J."/>
            <person name="Goldberg J."/>
            <person name="Griggs A."/>
            <person name="Gujja S."/>
            <person name="Hansen M."/>
            <person name="Howarth C."/>
            <person name="Imamovic A."/>
            <person name="Ireland A."/>
            <person name="Larimer J."/>
            <person name="McCowan C."/>
            <person name="Murphy C."/>
            <person name="Pearson M."/>
            <person name="Poon T.W."/>
            <person name="Priest M."/>
            <person name="Roberts A."/>
            <person name="Saif S."/>
            <person name="Shea T."/>
            <person name="Sisk P."/>
            <person name="Sykes S."/>
            <person name="Wortman J."/>
            <person name="Nusbaum C."/>
            <person name="Birren B."/>
        </authorList>
    </citation>
    <scope>NUCLEOTIDE SEQUENCE [LARGE SCALE GENOMIC DNA]</scope>
    <source>
        <strain evidence="2 3">CBS 606.96</strain>
    </source>
</reference>
<feature type="compositionally biased region" description="Basic residues" evidence="1">
    <location>
        <begin position="226"/>
        <end position="235"/>
    </location>
</feature>
<dbReference type="AlphaFoldDB" id="W9YJK4"/>
<dbReference type="eggNOG" id="ENOG502SH2S">
    <property type="taxonomic scope" value="Eukaryota"/>
</dbReference>
<feature type="compositionally biased region" description="Polar residues" evidence="1">
    <location>
        <begin position="23"/>
        <end position="34"/>
    </location>
</feature>
<dbReference type="GeneID" id="19165782"/>
<comment type="caution">
    <text evidence="2">The sequence shown here is derived from an EMBL/GenBank/DDBJ whole genome shotgun (WGS) entry which is preliminary data.</text>
</comment>
<feature type="compositionally biased region" description="Polar residues" evidence="1">
    <location>
        <begin position="97"/>
        <end position="123"/>
    </location>
</feature>
<dbReference type="EMBL" id="AMGY01000001">
    <property type="protein sequence ID" value="EXJ93092.1"/>
    <property type="molecule type" value="Genomic_DNA"/>
</dbReference>
<organism evidence="2 3">
    <name type="scientific">Capronia epimyces CBS 606.96</name>
    <dbReference type="NCBI Taxonomy" id="1182542"/>
    <lineage>
        <taxon>Eukaryota</taxon>
        <taxon>Fungi</taxon>
        <taxon>Dikarya</taxon>
        <taxon>Ascomycota</taxon>
        <taxon>Pezizomycotina</taxon>
        <taxon>Eurotiomycetes</taxon>
        <taxon>Chaetothyriomycetidae</taxon>
        <taxon>Chaetothyriales</taxon>
        <taxon>Herpotrichiellaceae</taxon>
        <taxon>Capronia</taxon>
    </lineage>
</organism>
<proteinExistence type="predicted"/>
<feature type="compositionally biased region" description="Basic and acidic residues" evidence="1">
    <location>
        <begin position="305"/>
        <end position="314"/>
    </location>
</feature>
<feature type="compositionally biased region" description="Basic residues" evidence="1">
    <location>
        <begin position="263"/>
        <end position="282"/>
    </location>
</feature>
<sequence>MFAVPGAKRIKRSELFEAGDSPPGSQADSRSGSPASPGCRDSDGVVAVPNYGFDYDFISHEVQVEAGLPEASNHAENGEGDQEQEYQFRLFTAATSRPKAQTSQLQSPTSLRPTIRLSRSPSPSALDRAPGLDTAHFVRPYRPQTYYFTSALPQETIQTLRSQYVEVAVSTSEVLSRAKSASWPGSTLPWRVIHVELSNSPPSADQTAQSRSSAFVKAHDASSSRSKSKPSKKRRIVLRRRLVKHNELVAEAMDAEMAEREKRTRRNREKKVKRKEREKRKKLLEGQPQADDGLHNVPKGSNQGEEMHEGKEDAEMTDVQTGQSPSVAPKRQAPTAKGRAPTSAHTL</sequence>
<name>W9YJK4_9EURO</name>
<keyword evidence="3" id="KW-1185">Reference proteome</keyword>
<accession>W9YJK4</accession>
<feature type="compositionally biased region" description="Polar residues" evidence="1">
    <location>
        <begin position="200"/>
        <end position="213"/>
    </location>
</feature>
<evidence type="ECO:0000313" key="2">
    <source>
        <dbReference type="EMBL" id="EXJ93092.1"/>
    </source>
</evidence>
<evidence type="ECO:0000313" key="3">
    <source>
        <dbReference type="Proteomes" id="UP000019478"/>
    </source>
</evidence>
<feature type="region of interest" description="Disordered" evidence="1">
    <location>
        <begin position="200"/>
        <end position="235"/>
    </location>
</feature>
<dbReference type="Proteomes" id="UP000019478">
    <property type="component" value="Unassembled WGS sequence"/>
</dbReference>
<dbReference type="HOGENOM" id="CLU_051875_0_0_1"/>
<gene>
    <name evidence="2" type="ORF">A1O3_01648</name>
</gene>
<feature type="region of interest" description="Disordered" evidence="1">
    <location>
        <begin position="97"/>
        <end position="131"/>
    </location>
</feature>
<feature type="region of interest" description="Disordered" evidence="1">
    <location>
        <begin position="1"/>
        <end position="43"/>
    </location>
</feature>